<comment type="similarity">
    <text evidence="1">Belongs to the SIS family. PHI subfamily.</text>
</comment>
<proteinExistence type="inferred from homology"/>
<dbReference type="InterPro" id="IPR046348">
    <property type="entry name" value="SIS_dom_sf"/>
</dbReference>
<organism evidence="3 4">
    <name type="scientific">Tepidibacillus fermentans</name>
    <dbReference type="NCBI Taxonomy" id="1281767"/>
    <lineage>
        <taxon>Bacteria</taxon>
        <taxon>Bacillati</taxon>
        <taxon>Bacillota</taxon>
        <taxon>Bacilli</taxon>
        <taxon>Bacillales</taxon>
        <taxon>Bacillaceae</taxon>
        <taxon>Tepidibacillus</taxon>
    </lineage>
</organism>
<protein>
    <submittedName>
        <fullName evidence="3">3-hexulose-6-phosphate isomerase</fullName>
    </submittedName>
</protein>
<dbReference type="PANTHER" id="PTHR43443:SF1">
    <property type="entry name" value="3-HEXULOSE-6-PHOSPHATE ISOMERASE"/>
    <property type="match status" value="1"/>
</dbReference>
<feature type="domain" description="SIS" evidence="2">
    <location>
        <begin position="28"/>
        <end position="163"/>
    </location>
</feature>
<dbReference type="InterPro" id="IPR001347">
    <property type="entry name" value="SIS_dom"/>
</dbReference>
<dbReference type="EMBL" id="SMAB01000021">
    <property type="protein sequence ID" value="TCS79396.1"/>
    <property type="molecule type" value="Genomic_DNA"/>
</dbReference>
<reference evidence="3 4" key="1">
    <citation type="submission" date="2019-03" db="EMBL/GenBank/DDBJ databases">
        <title>Genomic Encyclopedia of Type Strains, Phase IV (KMG-IV): sequencing the most valuable type-strain genomes for metagenomic binning, comparative biology and taxonomic classification.</title>
        <authorList>
            <person name="Goeker M."/>
        </authorList>
    </citation>
    <scope>NUCLEOTIDE SEQUENCE [LARGE SCALE GENOMIC DNA]</scope>
    <source>
        <strain evidence="3 4">DSM 23802</strain>
    </source>
</reference>
<dbReference type="RefSeq" id="WP_341539474.1">
    <property type="nucleotide sequence ID" value="NZ_SMAB01000021.1"/>
</dbReference>
<gene>
    <name evidence="3" type="ORF">EDD72_12121</name>
</gene>
<dbReference type="GO" id="GO:0097367">
    <property type="term" value="F:carbohydrate derivative binding"/>
    <property type="evidence" value="ECO:0007669"/>
    <property type="project" value="InterPro"/>
</dbReference>
<dbReference type="NCBIfam" id="TIGR03127">
    <property type="entry name" value="RuMP_HxlB"/>
    <property type="match status" value="1"/>
</dbReference>
<dbReference type="GO" id="GO:1901135">
    <property type="term" value="P:carbohydrate derivative metabolic process"/>
    <property type="evidence" value="ECO:0007669"/>
    <property type="project" value="InterPro"/>
</dbReference>
<name>A0A4R3K8R3_9BACI</name>
<dbReference type="Proteomes" id="UP000295788">
    <property type="component" value="Unassembled WGS sequence"/>
</dbReference>
<sequence>MIKEILETIIGEMKNVLSKINEEEAMTFISQIDQAKRIFIYGEGRSGLMAKAFAMRLMHSGYQVYVVGETITPSIEKEDLLVAISGSGETDTIYQFVQKLKKIGGKVGLVTTNQDSKIARISDYILKVPAATKYRKPEEPDTIQPLGNQFDQAVHLLLDALIIYKIQNKIQINEEMRKRHANLE</sequence>
<dbReference type="PROSITE" id="PS51464">
    <property type="entry name" value="SIS"/>
    <property type="match status" value="1"/>
</dbReference>
<dbReference type="Pfam" id="PF01380">
    <property type="entry name" value="SIS"/>
    <property type="match status" value="1"/>
</dbReference>
<dbReference type="SUPFAM" id="SSF53697">
    <property type="entry name" value="SIS domain"/>
    <property type="match status" value="1"/>
</dbReference>
<evidence type="ECO:0000313" key="4">
    <source>
        <dbReference type="Proteomes" id="UP000295788"/>
    </source>
</evidence>
<comment type="caution">
    <text evidence="3">The sequence shown here is derived from an EMBL/GenBank/DDBJ whole genome shotgun (WGS) entry which is preliminary data.</text>
</comment>
<dbReference type="PANTHER" id="PTHR43443">
    <property type="entry name" value="3-HEXULOSE-6-PHOSPHATE ISOMERASE"/>
    <property type="match status" value="1"/>
</dbReference>
<dbReference type="GO" id="GO:0016853">
    <property type="term" value="F:isomerase activity"/>
    <property type="evidence" value="ECO:0007669"/>
    <property type="project" value="UniProtKB-KW"/>
</dbReference>
<accession>A0A4R3K8R3</accession>
<dbReference type="Gene3D" id="3.40.50.10490">
    <property type="entry name" value="Glucose-6-phosphate isomerase like protein, domain 1"/>
    <property type="match status" value="1"/>
</dbReference>
<evidence type="ECO:0000259" key="2">
    <source>
        <dbReference type="PROSITE" id="PS51464"/>
    </source>
</evidence>
<evidence type="ECO:0000256" key="1">
    <source>
        <dbReference type="ARBA" id="ARBA00009235"/>
    </source>
</evidence>
<dbReference type="AlphaFoldDB" id="A0A4R3K8R3"/>
<dbReference type="CDD" id="cd05005">
    <property type="entry name" value="SIS_PHI"/>
    <property type="match status" value="1"/>
</dbReference>
<keyword evidence="4" id="KW-1185">Reference proteome</keyword>
<dbReference type="InterPro" id="IPR017552">
    <property type="entry name" value="PHI/rmpB"/>
</dbReference>
<keyword evidence="3" id="KW-0413">Isomerase</keyword>
<evidence type="ECO:0000313" key="3">
    <source>
        <dbReference type="EMBL" id="TCS79396.1"/>
    </source>
</evidence>